<dbReference type="PROSITE" id="PS50887">
    <property type="entry name" value="GGDEF"/>
    <property type="match status" value="1"/>
</dbReference>
<keyword evidence="3" id="KW-0472">Membrane</keyword>
<keyword evidence="3" id="KW-1133">Transmembrane helix</keyword>
<dbReference type="Pfam" id="PF00990">
    <property type="entry name" value="GGDEF"/>
    <property type="match status" value="1"/>
</dbReference>
<comment type="caution">
    <text evidence="5">The sequence shown here is derived from an EMBL/GenBank/DDBJ whole genome shotgun (WGS) entry which is preliminary data.</text>
</comment>
<dbReference type="InterPro" id="IPR000160">
    <property type="entry name" value="GGDEF_dom"/>
</dbReference>
<keyword evidence="6" id="KW-1185">Reference proteome</keyword>
<feature type="transmembrane region" description="Helical" evidence="3">
    <location>
        <begin position="123"/>
        <end position="142"/>
    </location>
</feature>
<keyword evidence="3" id="KW-0812">Transmembrane</keyword>
<dbReference type="EC" id="2.7.7.65" evidence="1"/>
<evidence type="ECO:0000313" key="5">
    <source>
        <dbReference type="EMBL" id="MFK2879061.1"/>
    </source>
</evidence>
<dbReference type="RefSeq" id="WP_404615937.1">
    <property type="nucleotide sequence ID" value="NZ_JADIKK010000008.1"/>
</dbReference>
<feature type="transmembrane region" description="Helical" evidence="3">
    <location>
        <begin position="192"/>
        <end position="213"/>
    </location>
</feature>
<dbReference type="PANTHER" id="PTHR45138">
    <property type="entry name" value="REGULATORY COMPONENTS OF SENSORY TRANSDUCTION SYSTEM"/>
    <property type="match status" value="1"/>
</dbReference>
<gene>
    <name evidence="5" type="ORF">ISP25_18490</name>
</gene>
<comment type="catalytic activity">
    <reaction evidence="2">
        <text>2 GTP = 3',3'-c-di-GMP + 2 diphosphate</text>
        <dbReference type="Rhea" id="RHEA:24898"/>
        <dbReference type="ChEBI" id="CHEBI:33019"/>
        <dbReference type="ChEBI" id="CHEBI:37565"/>
        <dbReference type="ChEBI" id="CHEBI:58805"/>
        <dbReference type="EC" id="2.7.7.65"/>
    </reaction>
</comment>
<dbReference type="NCBIfam" id="TIGR00254">
    <property type="entry name" value="GGDEF"/>
    <property type="match status" value="1"/>
</dbReference>
<feature type="transmembrane region" description="Helical" evidence="3">
    <location>
        <begin position="154"/>
        <end position="172"/>
    </location>
</feature>
<dbReference type="SMART" id="SM00267">
    <property type="entry name" value="GGDEF"/>
    <property type="match status" value="1"/>
</dbReference>
<evidence type="ECO:0000256" key="2">
    <source>
        <dbReference type="ARBA" id="ARBA00034247"/>
    </source>
</evidence>
<evidence type="ECO:0000256" key="1">
    <source>
        <dbReference type="ARBA" id="ARBA00012528"/>
    </source>
</evidence>
<feature type="transmembrane region" description="Helical" evidence="3">
    <location>
        <begin position="6"/>
        <end position="26"/>
    </location>
</feature>
<evidence type="ECO:0000313" key="6">
    <source>
        <dbReference type="Proteomes" id="UP001620339"/>
    </source>
</evidence>
<dbReference type="CDD" id="cd01949">
    <property type="entry name" value="GGDEF"/>
    <property type="match status" value="1"/>
</dbReference>
<dbReference type="Proteomes" id="UP001620339">
    <property type="component" value="Unassembled WGS sequence"/>
</dbReference>
<organism evidence="5 6">
    <name type="scientific">Rhodanobacter hydrolyticus</name>
    <dbReference type="NCBI Taxonomy" id="2250595"/>
    <lineage>
        <taxon>Bacteria</taxon>
        <taxon>Pseudomonadati</taxon>
        <taxon>Pseudomonadota</taxon>
        <taxon>Gammaproteobacteria</taxon>
        <taxon>Lysobacterales</taxon>
        <taxon>Rhodanobacteraceae</taxon>
        <taxon>Rhodanobacter</taxon>
    </lineage>
</organism>
<feature type="transmembrane region" description="Helical" evidence="3">
    <location>
        <begin position="97"/>
        <end position="117"/>
    </location>
</feature>
<accession>A0ABW8JD63</accession>
<name>A0ABW8JD63_9GAMM</name>
<dbReference type="InterPro" id="IPR050469">
    <property type="entry name" value="Diguanylate_Cyclase"/>
</dbReference>
<reference evidence="5 6" key="1">
    <citation type="submission" date="2020-10" db="EMBL/GenBank/DDBJ databases">
        <title>Phylogeny of dyella-like bacteria.</title>
        <authorList>
            <person name="Fu J."/>
        </authorList>
    </citation>
    <scope>NUCLEOTIDE SEQUENCE [LARGE SCALE GENOMIC DNA]</scope>
    <source>
        <strain evidence="5 6">KACC 19113</strain>
    </source>
</reference>
<feature type="domain" description="GGDEF" evidence="4">
    <location>
        <begin position="255"/>
        <end position="388"/>
    </location>
</feature>
<dbReference type="Gene3D" id="3.30.70.270">
    <property type="match status" value="1"/>
</dbReference>
<dbReference type="InterPro" id="IPR029787">
    <property type="entry name" value="Nucleotide_cyclase"/>
</dbReference>
<dbReference type="InterPro" id="IPR043128">
    <property type="entry name" value="Rev_trsase/Diguanyl_cyclase"/>
</dbReference>
<evidence type="ECO:0000256" key="3">
    <source>
        <dbReference type="SAM" id="Phobius"/>
    </source>
</evidence>
<proteinExistence type="predicted"/>
<evidence type="ECO:0000259" key="4">
    <source>
        <dbReference type="PROSITE" id="PS50887"/>
    </source>
</evidence>
<dbReference type="PANTHER" id="PTHR45138:SF9">
    <property type="entry name" value="DIGUANYLATE CYCLASE DGCM-RELATED"/>
    <property type="match status" value="1"/>
</dbReference>
<dbReference type="SUPFAM" id="SSF55073">
    <property type="entry name" value="Nucleotide cyclase"/>
    <property type="match status" value="1"/>
</dbReference>
<dbReference type="EMBL" id="JADIKK010000008">
    <property type="protein sequence ID" value="MFK2879061.1"/>
    <property type="molecule type" value="Genomic_DNA"/>
</dbReference>
<protein>
    <recommendedName>
        <fullName evidence="1">diguanylate cyclase</fullName>
        <ecNumber evidence="1">2.7.7.65</ecNumber>
    </recommendedName>
</protein>
<sequence length="395" mass="42909">MSVLVQSLSLLGAMQAATVALMLWLGVHSDESRAVRSLHLRASALAVEALGYSTVAFGHYLPAGTATLGGNALNLLAQAMSVVALRMLLGAPLRWRAAVAVGVIGWVGVAWFAAVQPDYRSRVLWGSVAIACNLMLNIEALVRGRWDNWSRARHALLWIFALSLLLLVWRNGMLWLGDTRLDSVLAPSSINVFWMLLSGMQSLFYGLGFLLLYNELLQRQLHVMARVDSLTGVPNRLALEERFTGMLATDAGAHAPFCLLLLDIDHFKSVNDRFGHDCGDKALKALTRRVRDVLRGTDMVGRLGGEEFIVLAPDVGRAAGEALAERIREAVAGAPVSIDDRDLPLTVSVGVAEAELHERDMSTTLRRADKALYVAKHGGRNRVVVAPTYAGGMAR</sequence>